<reference evidence="3" key="1">
    <citation type="submission" date="2023-02" db="EMBL/GenBank/DDBJ databases">
        <title>Kitasatospora phosalacinea NBRC 14627.</title>
        <authorList>
            <person name="Ichikawa N."/>
            <person name="Sato H."/>
            <person name="Tonouchi N."/>
        </authorList>
    </citation>
    <scope>NUCLEOTIDE SEQUENCE</scope>
    <source>
        <strain evidence="3">NBRC 14627</strain>
    </source>
</reference>
<name>A0A9W6Q5C6_9ACTN</name>
<feature type="transmembrane region" description="Helical" evidence="1">
    <location>
        <begin position="226"/>
        <end position="246"/>
    </location>
</feature>
<dbReference type="GO" id="GO:0004175">
    <property type="term" value="F:endopeptidase activity"/>
    <property type="evidence" value="ECO:0007669"/>
    <property type="project" value="UniProtKB-ARBA"/>
</dbReference>
<dbReference type="PANTHER" id="PTHR35797:SF1">
    <property type="entry name" value="PROTEASE"/>
    <property type="match status" value="1"/>
</dbReference>
<feature type="transmembrane region" description="Helical" evidence="1">
    <location>
        <begin position="252"/>
        <end position="272"/>
    </location>
</feature>
<keyword evidence="1" id="KW-1133">Transmembrane helix</keyword>
<evidence type="ECO:0000313" key="4">
    <source>
        <dbReference type="Proteomes" id="UP001165041"/>
    </source>
</evidence>
<keyword evidence="1" id="KW-0472">Membrane</keyword>
<evidence type="ECO:0000256" key="1">
    <source>
        <dbReference type="SAM" id="Phobius"/>
    </source>
</evidence>
<feature type="transmembrane region" description="Helical" evidence="1">
    <location>
        <begin position="71"/>
        <end position="89"/>
    </location>
</feature>
<feature type="transmembrane region" description="Helical" evidence="1">
    <location>
        <begin position="200"/>
        <end position="219"/>
    </location>
</feature>
<dbReference type="GO" id="GO:0080120">
    <property type="term" value="P:CAAX-box protein maturation"/>
    <property type="evidence" value="ECO:0007669"/>
    <property type="project" value="UniProtKB-ARBA"/>
</dbReference>
<dbReference type="InterPro" id="IPR042150">
    <property type="entry name" value="MmRce1-like"/>
</dbReference>
<feature type="transmembrane region" description="Helical" evidence="1">
    <location>
        <begin position="46"/>
        <end position="65"/>
    </location>
</feature>
<dbReference type="Pfam" id="PF02517">
    <property type="entry name" value="Rce1-like"/>
    <property type="match status" value="1"/>
</dbReference>
<dbReference type="EMBL" id="BSSA01000007">
    <property type="protein sequence ID" value="GLW70225.1"/>
    <property type="molecule type" value="Genomic_DNA"/>
</dbReference>
<comment type="caution">
    <text evidence="3">The sequence shown here is derived from an EMBL/GenBank/DDBJ whole genome shotgun (WGS) entry which is preliminary data.</text>
</comment>
<evidence type="ECO:0000313" key="3">
    <source>
        <dbReference type="EMBL" id="GLW70225.1"/>
    </source>
</evidence>
<dbReference type="PANTHER" id="PTHR35797">
    <property type="entry name" value="PROTEASE-RELATED"/>
    <property type="match status" value="1"/>
</dbReference>
<protein>
    <recommendedName>
        <fullName evidence="2">CAAX prenyl protease 2/Lysostaphin resistance protein A-like domain-containing protein</fullName>
    </recommendedName>
</protein>
<evidence type="ECO:0000259" key="2">
    <source>
        <dbReference type="Pfam" id="PF02517"/>
    </source>
</evidence>
<dbReference type="InterPro" id="IPR003675">
    <property type="entry name" value="Rce1/LyrA-like_dom"/>
</dbReference>
<dbReference type="Proteomes" id="UP001165041">
    <property type="component" value="Unassembled WGS sequence"/>
</dbReference>
<gene>
    <name evidence="3" type="ORF">Kpho02_25240</name>
</gene>
<dbReference type="AlphaFoldDB" id="A0A9W6Q5C6"/>
<accession>A0A9W6Q5C6</accession>
<sequence>MQVAAPRSGSWVQWIGAPRTESSGWEEIPNEGWSAVRGKWIGPTGLFLAVAFVAAGALGAVQPATGLPEEVLQLTQFGPGLGVAAVAAWRPGQVRRLLAGRGGRGPSGRVLLSAVAVTAVAVAGAALCGVPVAVRDPGSLAAPFGVVAAAQLLGACGEEVGWRCLLQPLLRERFGPWASSVAVGLAWGCWHVGVFARSPLYAAGFLTATVAMSVLLGFAWERVGRWRLAVAGGFHALVNLGLLLFLDQESGATGPVLLFGAACVLVALPWVLTARRTGRPGRADRAGRADSIVLI</sequence>
<organism evidence="3 4">
    <name type="scientific">Kitasatospora phosalacinea</name>
    <dbReference type="NCBI Taxonomy" id="2065"/>
    <lineage>
        <taxon>Bacteria</taxon>
        <taxon>Bacillati</taxon>
        <taxon>Actinomycetota</taxon>
        <taxon>Actinomycetes</taxon>
        <taxon>Kitasatosporales</taxon>
        <taxon>Streptomycetaceae</taxon>
        <taxon>Kitasatospora</taxon>
    </lineage>
</organism>
<proteinExistence type="predicted"/>
<keyword evidence="1" id="KW-0812">Transmembrane</keyword>
<feature type="domain" description="CAAX prenyl protease 2/Lysostaphin resistance protein A-like" evidence="2">
    <location>
        <begin position="144"/>
        <end position="240"/>
    </location>
</feature>
<feature type="transmembrane region" description="Helical" evidence="1">
    <location>
        <begin position="110"/>
        <end position="134"/>
    </location>
</feature>